<protein>
    <submittedName>
        <fullName evidence="1">Uncharacterized protein</fullName>
    </submittedName>
</protein>
<gene>
    <name evidence="1" type="ORF">K1W68_08545</name>
</gene>
<organism evidence="1 2">
    <name type="scientific">Novacetimonas hansenii</name>
    <name type="common">Komagataeibacter hansenii</name>
    <dbReference type="NCBI Taxonomy" id="436"/>
    <lineage>
        <taxon>Bacteria</taxon>
        <taxon>Pseudomonadati</taxon>
        <taxon>Pseudomonadota</taxon>
        <taxon>Alphaproteobacteria</taxon>
        <taxon>Acetobacterales</taxon>
        <taxon>Acetobacteraceae</taxon>
        <taxon>Novacetimonas</taxon>
    </lineage>
</organism>
<reference evidence="1" key="2">
    <citation type="submission" date="2022-03" db="EMBL/GenBank/DDBJ databases">
        <authorList>
            <person name="Ryngajllo M."/>
            <person name="Jacek P."/>
            <person name="Kubiak K."/>
        </authorList>
    </citation>
    <scope>NUCLEOTIDE SEQUENCE</scope>
    <source>
        <strain evidence="1">SI1</strain>
    </source>
</reference>
<dbReference type="RefSeq" id="WP_247066997.1">
    <property type="nucleotide sequence ID" value="NZ_CP094848.1"/>
</dbReference>
<dbReference type="EMBL" id="JAIBCX010000018">
    <property type="protein sequence ID" value="MCJ8354035.1"/>
    <property type="molecule type" value="Genomic_DNA"/>
</dbReference>
<comment type="caution">
    <text evidence="1">The sequence shown here is derived from an EMBL/GenBank/DDBJ whole genome shotgun (WGS) entry which is preliminary data.</text>
</comment>
<evidence type="ECO:0000313" key="2">
    <source>
        <dbReference type="Proteomes" id="UP001202887"/>
    </source>
</evidence>
<dbReference type="Proteomes" id="UP001202887">
    <property type="component" value="Unassembled WGS sequence"/>
</dbReference>
<reference evidence="1" key="1">
    <citation type="journal article" date="2021" name="Polymers (Basel)">
        <title>Highly Stretchable Bacterial Cellulose Produced by Komagataeibacter hansenii SI1.</title>
        <authorList>
            <person name="Cielecka I."/>
            <person name="Ryngajllo M."/>
            <person name="Maniukiewicz W."/>
            <person name="Bielecki S."/>
        </authorList>
    </citation>
    <scope>NUCLEOTIDE SEQUENCE</scope>
    <source>
        <strain evidence="1">SI1</strain>
    </source>
</reference>
<accession>A0AAW5ERW6</accession>
<dbReference type="AlphaFoldDB" id="A0AAW5ERW6"/>
<name>A0AAW5ERW6_NOVHA</name>
<sequence length="184" mass="20940">MDTAQTGFLDIILPRYQFMETHHIVIRASPAHIMESIRAYRAGHDPLVRMAIGMRELPARLMGTRGGRMLDLDDFTVVGQEGNVEIVFALMGAFWEADYGLVPIPSPEAFAACDHTGICRLAMGFHIRTCPGHPYNRVVTQTRVDCPTHASRRRFAPYWYAIRPVSGLIRRRMLNRIRMMAERA</sequence>
<evidence type="ECO:0000313" key="1">
    <source>
        <dbReference type="EMBL" id="MCJ8354035.1"/>
    </source>
</evidence>
<proteinExistence type="predicted"/>